<dbReference type="PANTHER" id="PTHR24559:SF450">
    <property type="entry name" value="RNA-DIRECTED DNA POLYMERASE HOMOLOG"/>
    <property type="match status" value="1"/>
</dbReference>
<dbReference type="InterPro" id="IPR000477">
    <property type="entry name" value="RT_dom"/>
</dbReference>
<dbReference type="GO" id="GO:0004519">
    <property type="term" value="F:endonuclease activity"/>
    <property type="evidence" value="ECO:0007669"/>
    <property type="project" value="UniProtKB-KW"/>
</dbReference>
<sequence>MAPVTRSLANTSDDGVDDRIKRYVEDAVGEIRRAMEALMTRIANGDVANRGRFGIVFDDPMAKLKNVKYTSNAKEYQNKFDDLLSRVEVSVEHLVSLYFGGLPTKLEMGVRMFRPQTLAVAYRLTNLQEATLNALKKTNKWQVGSNSSHKWEGQLFTLVVLADQEEQDKEFVDADEMETEEVLERELTQVVEYFSDMFEVPHELPHKRNHDHRIPLIPGTPPVNIRPYRHPPIQKDAIEAMVKELLKSWVIKPSQSHFSSPIVMVKKKDNTWRMCVDYRQLNKSTIKDKFPIPIIDELIDELHGNVVFSKLDLRPGCHQIRMFEDDIAKTAFRTHEGHYEFLVMPFGLTNAPSTFQALMNDVFKDYLRKFVLVFFDDILIYSKSISEHVEHLATILTTMRHNKLFAKNTKPLTHMLKRGAFKWSKEAQSSFETLKVAMTQELVLALPDFTKSFVVETDASGVDHYSLKYLLDQRIITPAQMKWLPKLMGYNYEVKYKKGIDNAAVNALSRVQNEGQLMALMVVTVPTALFTKITANWTSDDSIQTLQQSLQDGKMAKKHYTWNNGQLLRKNNLVIGKDDELRKELMAHFHGSSVGGHSGVKVTTHKMSSMLYWKGMRKDIKKFIHECIHCQRNKPDLAAYLGLLQPLPIPNNI</sequence>
<dbReference type="GO" id="GO:0006508">
    <property type="term" value="P:proteolysis"/>
    <property type="evidence" value="ECO:0007669"/>
    <property type="project" value="UniProtKB-KW"/>
</dbReference>
<dbReference type="Pfam" id="PF17921">
    <property type="entry name" value="Integrase_H2C2"/>
    <property type="match status" value="1"/>
</dbReference>
<dbReference type="Pfam" id="PF17919">
    <property type="entry name" value="RT_RNaseH_2"/>
    <property type="match status" value="1"/>
</dbReference>
<keyword evidence="2" id="KW-0808">Transferase</keyword>
<dbReference type="InterPro" id="IPR043128">
    <property type="entry name" value="Rev_trsase/Diguanyl_cyclase"/>
</dbReference>
<dbReference type="InterPro" id="IPR053134">
    <property type="entry name" value="RNA-dir_DNA_polymerase"/>
</dbReference>
<dbReference type="CDD" id="cd01647">
    <property type="entry name" value="RT_LTR"/>
    <property type="match status" value="1"/>
</dbReference>
<keyword evidence="5" id="KW-0255">Endonuclease</keyword>
<keyword evidence="4" id="KW-0540">Nuclease</keyword>
<evidence type="ECO:0000256" key="3">
    <source>
        <dbReference type="ARBA" id="ARBA00022695"/>
    </source>
</evidence>
<organism evidence="9">
    <name type="scientific">Tanacetum cinerariifolium</name>
    <name type="common">Dalmatian daisy</name>
    <name type="synonym">Chrysanthemum cinerariifolium</name>
    <dbReference type="NCBI Taxonomy" id="118510"/>
    <lineage>
        <taxon>Eukaryota</taxon>
        <taxon>Viridiplantae</taxon>
        <taxon>Streptophyta</taxon>
        <taxon>Embryophyta</taxon>
        <taxon>Tracheophyta</taxon>
        <taxon>Spermatophyta</taxon>
        <taxon>Magnoliopsida</taxon>
        <taxon>eudicotyledons</taxon>
        <taxon>Gunneridae</taxon>
        <taxon>Pentapetalae</taxon>
        <taxon>asterids</taxon>
        <taxon>campanulids</taxon>
        <taxon>Asterales</taxon>
        <taxon>Asteraceae</taxon>
        <taxon>Asteroideae</taxon>
        <taxon>Anthemideae</taxon>
        <taxon>Anthemidinae</taxon>
        <taxon>Tanacetum</taxon>
    </lineage>
</organism>
<feature type="domain" description="Reverse transcriptase" evidence="8">
    <location>
        <begin position="246"/>
        <end position="438"/>
    </location>
</feature>
<dbReference type="GO" id="GO:0003964">
    <property type="term" value="F:RNA-directed DNA polymerase activity"/>
    <property type="evidence" value="ECO:0007669"/>
    <property type="project" value="UniProtKB-KW"/>
</dbReference>
<dbReference type="InterPro" id="IPR043502">
    <property type="entry name" value="DNA/RNA_pol_sf"/>
</dbReference>
<dbReference type="PANTHER" id="PTHR24559">
    <property type="entry name" value="TRANSPOSON TY3-I GAG-POL POLYPROTEIN"/>
    <property type="match status" value="1"/>
</dbReference>
<evidence type="ECO:0000256" key="5">
    <source>
        <dbReference type="ARBA" id="ARBA00022759"/>
    </source>
</evidence>
<dbReference type="Gene3D" id="3.30.70.270">
    <property type="match status" value="1"/>
</dbReference>
<comment type="caution">
    <text evidence="9">The sequence shown here is derived from an EMBL/GenBank/DDBJ whole genome shotgun (WGS) entry which is preliminary data.</text>
</comment>
<dbReference type="Pfam" id="PF00078">
    <property type="entry name" value="RVT_1"/>
    <property type="match status" value="1"/>
</dbReference>
<accession>A0A6L2K305</accession>
<evidence type="ECO:0000256" key="4">
    <source>
        <dbReference type="ARBA" id="ARBA00022722"/>
    </source>
</evidence>
<dbReference type="InterPro" id="IPR041588">
    <property type="entry name" value="Integrase_H2C2"/>
</dbReference>
<keyword evidence="6" id="KW-0378">Hydrolase</keyword>
<evidence type="ECO:0000256" key="1">
    <source>
        <dbReference type="ARBA" id="ARBA00022670"/>
    </source>
</evidence>
<dbReference type="InterPro" id="IPR041577">
    <property type="entry name" value="RT_RNaseH_2"/>
</dbReference>
<name>A0A6L2K305_TANCI</name>
<dbReference type="FunFam" id="3.10.10.10:FF:000007">
    <property type="entry name" value="Retrovirus-related Pol polyprotein from transposon 17.6-like Protein"/>
    <property type="match status" value="1"/>
</dbReference>
<reference evidence="9" key="1">
    <citation type="journal article" date="2019" name="Sci. Rep.">
        <title>Draft genome of Tanacetum cinerariifolium, the natural source of mosquito coil.</title>
        <authorList>
            <person name="Yamashiro T."/>
            <person name="Shiraishi A."/>
            <person name="Satake H."/>
            <person name="Nakayama K."/>
        </authorList>
    </citation>
    <scope>NUCLEOTIDE SEQUENCE</scope>
</reference>
<dbReference type="FunFam" id="1.10.340.70:FF:000001">
    <property type="entry name" value="Retrovirus-related Pol polyprotein from transposon gypsy-like Protein"/>
    <property type="match status" value="1"/>
</dbReference>
<dbReference type="SUPFAM" id="SSF56672">
    <property type="entry name" value="DNA/RNA polymerases"/>
    <property type="match status" value="1"/>
</dbReference>
<evidence type="ECO:0000259" key="8">
    <source>
        <dbReference type="PROSITE" id="PS50878"/>
    </source>
</evidence>
<dbReference type="Gene3D" id="3.10.10.10">
    <property type="entry name" value="HIV Type 1 Reverse Transcriptase, subunit A, domain 1"/>
    <property type="match status" value="1"/>
</dbReference>
<dbReference type="PROSITE" id="PS50878">
    <property type="entry name" value="RT_POL"/>
    <property type="match status" value="1"/>
</dbReference>
<evidence type="ECO:0000256" key="2">
    <source>
        <dbReference type="ARBA" id="ARBA00022679"/>
    </source>
</evidence>
<keyword evidence="3" id="KW-0548">Nucleotidyltransferase</keyword>
<gene>
    <name evidence="9" type="ORF">Tci_015095</name>
</gene>
<keyword evidence="7 9" id="KW-0695">RNA-directed DNA polymerase</keyword>
<evidence type="ECO:0000256" key="6">
    <source>
        <dbReference type="ARBA" id="ARBA00022801"/>
    </source>
</evidence>
<keyword evidence="1" id="KW-0645">Protease</keyword>
<dbReference type="AlphaFoldDB" id="A0A6L2K305"/>
<evidence type="ECO:0000256" key="7">
    <source>
        <dbReference type="ARBA" id="ARBA00022918"/>
    </source>
</evidence>
<protein>
    <submittedName>
        <fullName evidence="9">Reverse transcriptase</fullName>
    </submittedName>
</protein>
<evidence type="ECO:0000313" key="9">
    <source>
        <dbReference type="EMBL" id="GEU43117.1"/>
    </source>
</evidence>
<proteinExistence type="predicted"/>
<dbReference type="Gene3D" id="1.10.340.70">
    <property type="match status" value="1"/>
</dbReference>
<dbReference type="EMBL" id="BKCJ010001664">
    <property type="protein sequence ID" value="GEU43117.1"/>
    <property type="molecule type" value="Genomic_DNA"/>
</dbReference>
<dbReference type="GO" id="GO:0008233">
    <property type="term" value="F:peptidase activity"/>
    <property type="evidence" value="ECO:0007669"/>
    <property type="project" value="UniProtKB-KW"/>
</dbReference>